<reference evidence="2 3" key="1">
    <citation type="submission" date="2024-07" db="EMBL/GenBank/DDBJ databases">
        <title>Section-level genome sequencing and comparative genomics of Aspergillus sections Usti and Cavernicolus.</title>
        <authorList>
            <consortium name="Lawrence Berkeley National Laboratory"/>
            <person name="Nybo J.L."/>
            <person name="Vesth T.C."/>
            <person name="Theobald S."/>
            <person name="Frisvad J.C."/>
            <person name="Larsen T.O."/>
            <person name="Kjaerboelling I."/>
            <person name="Rothschild-Mancinelli K."/>
            <person name="Lyhne E.K."/>
            <person name="Kogle M.E."/>
            <person name="Barry K."/>
            <person name="Clum A."/>
            <person name="Na H."/>
            <person name="Ledsgaard L."/>
            <person name="Lin J."/>
            <person name="Lipzen A."/>
            <person name="Kuo A."/>
            <person name="Riley R."/>
            <person name="Mondo S."/>
            <person name="LaButti K."/>
            <person name="Haridas S."/>
            <person name="Pangalinan J."/>
            <person name="Salamov A.A."/>
            <person name="Simmons B.A."/>
            <person name="Magnuson J.K."/>
            <person name="Chen J."/>
            <person name="Drula E."/>
            <person name="Henrissat B."/>
            <person name="Wiebenga A."/>
            <person name="Lubbers R.J."/>
            <person name="Gomes A.C."/>
            <person name="Makela M.R."/>
            <person name="Stajich J."/>
            <person name="Grigoriev I.V."/>
            <person name="Mortensen U.H."/>
            <person name="De vries R.P."/>
            <person name="Baker S.E."/>
            <person name="Andersen M.R."/>
        </authorList>
    </citation>
    <scope>NUCLEOTIDE SEQUENCE [LARGE SCALE GENOMIC DNA]</scope>
    <source>
        <strain evidence="2 3">CBS 600.67</strain>
    </source>
</reference>
<evidence type="ECO:0000313" key="2">
    <source>
        <dbReference type="EMBL" id="KAL2812791.1"/>
    </source>
</evidence>
<keyword evidence="1" id="KW-0732">Signal</keyword>
<feature type="chain" id="PRO_5046813480" description="Hydrophobin" evidence="1">
    <location>
        <begin position="21"/>
        <end position="171"/>
    </location>
</feature>
<accession>A0ABR4HBE2</accession>
<evidence type="ECO:0000313" key="3">
    <source>
        <dbReference type="Proteomes" id="UP001610335"/>
    </source>
</evidence>
<gene>
    <name evidence="2" type="ORF">BDW59DRAFT_167718</name>
</gene>
<dbReference type="EMBL" id="JBFXLS010000164">
    <property type="protein sequence ID" value="KAL2812791.1"/>
    <property type="molecule type" value="Genomic_DNA"/>
</dbReference>
<organism evidence="2 3">
    <name type="scientific">Aspergillus cavernicola</name>
    <dbReference type="NCBI Taxonomy" id="176166"/>
    <lineage>
        <taxon>Eukaryota</taxon>
        <taxon>Fungi</taxon>
        <taxon>Dikarya</taxon>
        <taxon>Ascomycota</taxon>
        <taxon>Pezizomycotina</taxon>
        <taxon>Eurotiomycetes</taxon>
        <taxon>Eurotiomycetidae</taxon>
        <taxon>Eurotiales</taxon>
        <taxon>Aspergillaceae</taxon>
        <taxon>Aspergillus</taxon>
        <taxon>Aspergillus subgen. Nidulantes</taxon>
    </lineage>
</organism>
<evidence type="ECO:0008006" key="4">
    <source>
        <dbReference type="Google" id="ProtNLM"/>
    </source>
</evidence>
<protein>
    <recommendedName>
        <fullName evidence="4">Hydrophobin</fullName>
    </recommendedName>
</protein>
<proteinExistence type="predicted"/>
<dbReference type="Proteomes" id="UP001610335">
    <property type="component" value="Unassembled WGS sequence"/>
</dbReference>
<sequence>MHLLCIISISISLLPILSMARTSPALPHTLSCAQLANFAQSYKDLINILNNNNCAKTPPKDSNPNPSALHARQGTDYPAVIVCTVIVALFGSGDDGDGYGESRPTISATIPGSVSNAQDLVARQDGNGGLLLALIEPIGEILRTLLGCGDDAAPPWVPVVGVAMPVQTAVF</sequence>
<feature type="signal peptide" evidence="1">
    <location>
        <begin position="1"/>
        <end position="20"/>
    </location>
</feature>
<comment type="caution">
    <text evidence="2">The sequence shown here is derived from an EMBL/GenBank/DDBJ whole genome shotgun (WGS) entry which is preliminary data.</text>
</comment>
<evidence type="ECO:0000256" key="1">
    <source>
        <dbReference type="SAM" id="SignalP"/>
    </source>
</evidence>
<name>A0ABR4HBE2_9EURO</name>
<keyword evidence="3" id="KW-1185">Reference proteome</keyword>